<feature type="transmembrane region" description="Helical" evidence="1">
    <location>
        <begin position="160"/>
        <end position="178"/>
    </location>
</feature>
<dbReference type="AlphaFoldDB" id="A0A6B0TPT4"/>
<organism evidence="2 3">
    <name type="scientific">Oceanomicrobium pacificus</name>
    <dbReference type="NCBI Taxonomy" id="2692916"/>
    <lineage>
        <taxon>Bacteria</taxon>
        <taxon>Pseudomonadati</taxon>
        <taxon>Pseudomonadota</taxon>
        <taxon>Alphaproteobacteria</taxon>
        <taxon>Rhodobacterales</taxon>
        <taxon>Paracoccaceae</taxon>
        <taxon>Oceanomicrobium</taxon>
    </lineage>
</organism>
<dbReference type="RefSeq" id="WP_160852293.1">
    <property type="nucleotide sequence ID" value="NZ_WUWG01000001.1"/>
</dbReference>
<protein>
    <submittedName>
        <fullName evidence="2">Uncharacterized protein</fullName>
    </submittedName>
</protein>
<evidence type="ECO:0000313" key="3">
    <source>
        <dbReference type="Proteomes" id="UP000436016"/>
    </source>
</evidence>
<dbReference type="Proteomes" id="UP000436016">
    <property type="component" value="Unassembled WGS sequence"/>
</dbReference>
<keyword evidence="1" id="KW-0472">Membrane</keyword>
<evidence type="ECO:0000256" key="1">
    <source>
        <dbReference type="SAM" id="Phobius"/>
    </source>
</evidence>
<reference evidence="2 3" key="1">
    <citation type="submission" date="2019-12" db="EMBL/GenBank/DDBJ databases">
        <title>Strain KN286 was isolated from seawater, which was collected from Caroline Seamount in the tropical western Pacific.</title>
        <authorList>
            <person name="Wang Q."/>
        </authorList>
    </citation>
    <scope>NUCLEOTIDE SEQUENCE [LARGE SCALE GENOMIC DNA]</scope>
    <source>
        <strain evidence="2 3">KN286</strain>
    </source>
</reference>
<gene>
    <name evidence="2" type="ORF">GSH16_04420</name>
</gene>
<comment type="caution">
    <text evidence="2">The sequence shown here is derived from an EMBL/GenBank/DDBJ whole genome shotgun (WGS) entry which is preliminary data.</text>
</comment>
<feature type="transmembrane region" description="Helical" evidence="1">
    <location>
        <begin position="17"/>
        <end position="38"/>
    </location>
</feature>
<keyword evidence="3" id="KW-1185">Reference proteome</keyword>
<evidence type="ECO:0000313" key="2">
    <source>
        <dbReference type="EMBL" id="MXU64679.1"/>
    </source>
</evidence>
<dbReference type="EMBL" id="WUWG01000001">
    <property type="protein sequence ID" value="MXU64679.1"/>
    <property type="molecule type" value="Genomic_DNA"/>
</dbReference>
<name>A0A6B0TPT4_9RHOB</name>
<accession>A0A6B0TPT4</accession>
<keyword evidence="1" id="KW-0812">Transmembrane</keyword>
<proteinExistence type="predicted"/>
<sequence>MPQTRPEAPATRRLGRIALASVGITAIWAVLMLTGPVAELHRIAGLPLLDERVTGYSPREVQALLSGLGETGREIYLRRFLAYDLPFPLIYTAALWSVWTWFARRAGISARVRHAGQLLMLVPLLLDLAENAQIAALLISYPDAPMVPLGVTSLFTVAKWAGVLAALLAIAGLSAHLGRKGRQALRAGPDGP</sequence>
<keyword evidence="1" id="KW-1133">Transmembrane helix</keyword>
<feature type="transmembrane region" description="Helical" evidence="1">
    <location>
        <begin position="115"/>
        <end position="140"/>
    </location>
</feature>
<feature type="transmembrane region" description="Helical" evidence="1">
    <location>
        <begin position="85"/>
        <end position="103"/>
    </location>
</feature>